<gene>
    <name evidence="1" type="ORF">CLIB1444_09S02806</name>
</gene>
<evidence type="ECO:0000313" key="2">
    <source>
        <dbReference type="Proteomes" id="UP001152531"/>
    </source>
</evidence>
<organism evidence="1 2">
    <name type="scientific">[Candida] jaroonii</name>
    <dbReference type="NCBI Taxonomy" id="467808"/>
    <lineage>
        <taxon>Eukaryota</taxon>
        <taxon>Fungi</taxon>
        <taxon>Dikarya</taxon>
        <taxon>Ascomycota</taxon>
        <taxon>Saccharomycotina</taxon>
        <taxon>Pichiomycetes</taxon>
        <taxon>Debaryomycetaceae</taxon>
        <taxon>Yamadazyma</taxon>
    </lineage>
</organism>
<sequence length="622" mass="72108">MEGLPVQLQPSNLRPIAYRILSKKHGLNIKTDGLKKLTEIISHKFGSDWKGSKCQTYLEDIAKNWKNQDKGLFIDSDGLKEVVKQLDNEKKKEVVVNVSNEEESNEMMIDDYDNNKENEEINWRDYFKILNPNDLPNYKFDKVRKQFIIQPQPKLANFLDSSNNYFQNRYNIIKDRLSRNDLFKKRNYQSISTIMEKQANNEITIIKNVIGRDKQKFILFGLISKNHHGKIILEDSSDSIELNLSQANRVDDCYLNFGMFIIVEGIYSQFNEDSPNGLFYVSSISQPPSERRDNSLEVYGNIDFNNLNKENLDHLNHISKLNKDFKKKLSKLEKNLNNKIIVVGSNLYLDDLKIMASLKRFLNKIENELETDDDEFTPIAIVFVGSFTSKPISPVNSSISSISDSELYKNNFNNFSTLLSNYTNIITRCKIVLIPGSNDPWQSSYSLGNSNLNYLPQKPIPEIFLNRLQRLLKDNLIIGWNPIKINYLSQDILIFKDELVRKFRRNELILDTEKDNQGEIVSNDKSQNLSPSVKQSRKLVKTLLDQGSLQPFSKDLKLINPIYDNILRLEPLPNILILNDNNFSNFEINYNHCKVVNLTGLSDKFGYLEYFPSVKKTKFNEV</sequence>
<dbReference type="Proteomes" id="UP001152531">
    <property type="component" value="Unassembled WGS sequence"/>
</dbReference>
<comment type="caution">
    <text evidence="1">The sequence shown here is derived from an EMBL/GenBank/DDBJ whole genome shotgun (WGS) entry which is preliminary data.</text>
</comment>
<reference evidence="1" key="1">
    <citation type="submission" date="2022-06" db="EMBL/GenBank/DDBJ databases">
        <authorList>
            <person name="Legras J.-L."/>
            <person name="Devillers H."/>
            <person name="Grondin C."/>
        </authorList>
    </citation>
    <scope>NUCLEOTIDE SEQUENCE</scope>
    <source>
        <strain evidence="1">CLIB 1444</strain>
    </source>
</reference>
<keyword evidence="2" id="KW-1185">Reference proteome</keyword>
<proteinExistence type="predicted"/>
<name>A0ACA9YBH5_9ASCO</name>
<dbReference type="EMBL" id="CALSDN010000009">
    <property type="protein sequence ID" value="CAH6722403.1"/>
    <property type="molecule type" value="Genomic_DNA"/>
</dbReference>
<accession>A0ACA9YBH5</accession>
<protein>
    <submittedName>
        <fullName evidence="1">DNA polymerase epsilon subunit B</fullName>
    </submittedName>
</protein>
<evidence type="ECO:0000313" key="1">
    <source>
        <dbReference type="EMBL" id="CAH6722403.1"/>
    </source>
</evidence>